<accession>A0A1J5ECH3</accession>
<dbReference type="STRING" id="1817895.AUJ95_04580"/>
<evidence type="ECO:0000313" key="1">
    <source>
        <dbReference type="EMBL" id="OIP40384.1"/>
    </source>
</evidence>
<comment type="caution">
    <text evidence="1">The sequence shown here is derived from an EMBL/GenBank/DDBJ whole genome shotgun (WGS) entry which is preliminary data.</text>
</comment>
<organism evidence="1 2">
    <name type="scientific">Candidatus Desantisbacteria bacterium CG2_30_40_21</name>
    <dbReference type="NCBI Taxonomy" id="1817895"/>
    <lineage>
        <taxon>Bacteria</taxon>
        <taxon>Candidatus Desantisiibacteriota</taxon>
    </lineage>
</organism>
<dbReference type="Proteomes" id="UP000183085">
    <property type="component" value="Unassembled WGS sequence"/>
</dbReference>
<name>A0A1J5ECH3_9BACT</name>
<dbReference type="Pfam" id="PF02620">
    <property type="entry name" value="YceD"/>
    <property type="match status" value="1"/>
</dbReference>
<dbReference type="EMBL" id="MNYI01000121">
    <property type="protein sequence ID" value="OIP40384.1"/>
    <property type="molecule type" value="Genomic_DNA"/>
</dbReference>
<dbReference type="PANTHER" id="PTHR34374:SF1">
    <property type="entry name" value="LARGE RIBOSOMAL RNA SUBUNIT ACCUMULATION PROTEIN YCED HOMOLOG 1, CHLOROPLASTIC"/>
    <property type="match status" value="1"/>
</dbReference>
<dbReference type="PANTHER" id="PTHR34374">
    <property type="entry name" value="LARGE RIBOSOMAL RNA SUBUNIT ACCUMULATION PROTEIN YCED HOMOLOG 1, CHLOROPLASTIC"/>
    <property type="match status" value="1"/>
</dbReference>
<evidence type="ECO:0008006" key="3">
    <source>
        <dbReference type="Google" id="ProtNLM"/>
    </source>
</evidence>
<evidence type="ECO:0000313" key="2">
    <source>
        <dbReference type="Proteomes" id="UP000183085"/>
    </source>
</evidence>
<gene>
    <name evidence="1" type="ORF">AUJ95_04580</name>
</gene>
<reference evidence="1 2" key="1">
    <citation type="journal article" date="2016" name="Environ. Microbiol.">
        <title>Genomic resolution of a cold subsurface aquifer community provides metabolic insights for novel microbes adapted to high CO concentrations.</title>
        <authorList>
            <person name="Probst A.J."/>
            <person name="Castelle C.J."/>
            <person name="Singh A."/>
            <person name="Brown C.T."/>
            <person name="Anantharaman K."/>
            <person name="Sharon I."/>
            <person name="Hug L.A."/>
            <person name="Burstein D."/>
            <person name="Emerson J.B."/>
            <person name="Thomas B.C."/>
            <person name="Banfield J.F."/>
        </authorList>
    </citation>
    <scope>NUCLEOTIDE SEQUENCE [LARGE SCALE GENOMIC DNA]</scope>
    <source>
        <strain evidence="1">CG2_30_40_21</strain>
    </source>
</reference>
<protein>
    <recommendedName>
        <fullName evidence="3">DUF177 domain-containing protein</fullName>
    </recommendedName>
</protein>
<proteinExistence type="predicted"/>
<dbReference type="AlphaFoldDB" id="A0A1J5ECH3"/>
<sequence>MLSLANIDISEIAEKEIAISGQIDPEEKQVALLLRDVNLLIQKPIDFHVELEGMGHGRIELSGWLRAEIQLECCHCLSLFDYPVEKDFIVDYLPAIKGNDEPGSLEITTDDIYVNNYTGNTLNILEEYCAQLVLAVPMMPRCHEECKGLCSQCGQNLNIKKCSCVSPQILEGEGKFSAISYRLSADS</sequence>
<dbReference type="InterPro" id="IPR003772">
    <property type="entry name" value="YceD"/>
</dbReference>